<proteinExistence type="predicted"/>
<dbReference type="Gene3D" id="1.20.1300.20">
    <property type="entry name" value="Peptidase C65 Otubain, subdomain 2"/>
    <property type="match status" value="1"/>
</dbReference>
<dbReference type="PANTHER" id="PTHR12931:SF15">
    <property type="entry name" value="UBIQUITIN THIOESTERASE OTUBAIN-LIKE"/>
    <property type="match status" value="1"/>
</dbReference>
<dbReference type="PANTHER" id="PTHR12931">
    <property type="entry name" value="UBIQUITIN THIOLESTERASE PROTEIN OTUB"/>
    <property type="match status" value="1"/>
</dbReference>
<evidence type="ECO:0000313" key="9">
    <source>
        <dbReference type="Proteomes" id="UP001141327"/>
    </source>
</evidence>
<evidence type="ECO:0000256" key="2">
    <source>
        <dbReference type="ARBA" id="ARBA00012759"/>
    </source>
</evidence>
<dbReference type="Proteomes" id="UP001141327">
    <property type="component" value="Unassembled WGS sequence"/>
</dbReference>
<evidence type="ECO:0000256" key="5">
    <source>
        <dbReference type="ARBA" id="ARBA00022801"/>
    </source>
</evidence>
<evidence type="ECO:0000256" key="6">
    <source>
        <dbReference type="ARBA" id="ARBA00022807"/>
    </source>
</evidence>
<keyword evidence="9" id="KW-1185">Reference proteome</keyword>
<protein>
    <recommendedName>
        <fullName evidence="2">ubiquitinyl hydrolase 1</fullName>
        <ecNumber evidence="2">3.4.19.12</ecNumber>
    </recommendedName>
</protein>
<name>A0ABQ8UF92_9EUKA</name>
<keyword evidence="4" id="KW-0833">Ubl conjugation pathway</keyword>
<evidence type="ECO:0000256" key="4">
    <source>
        <dbReference type="ARBA" id="ARBA00022786"/>
    </source>
</evidence>
<evidence type="ECO:0000259" key="7">
    <source>
        <dbReference type="PROSITE" id="PS50802"/>
    </source>
</evidence>
<evidence type="ECO:0000256" key="1">
    <source>
        <dbReference type="ARBA" id="ARBA00000707"/>
    </source>
</evidence>
<evidence type="ECO:0000256" key="3">
    <source>
        <dbReference type="ARBA" id="ARBA00022670"/>
    </source>
</evidence>
<accession>A0ABQ8UF92</accession>
<keyword evidence="5" id="KW-0378">Hydrolase</keyword>
<dbReference type="InterPro" id="IPR042468">
    <property type="entry name" value="Peptidase_C65_otubain_sub1"/>
</dbReference>
<keyword evidence="3" id="KW-0645">Protease</keyword>
<comment type="caution">
    <text evidence="8">The sequence shown here is derived from an EMBL/GenBank/DDBJ whole genome shotgun (WGS) entry which is preliminary data.</text>
</comment>
<dbReference type="PROSITE" id="PS50802">
    <property type="entry name" value="OTU"/>
    <property type="match status" value="1"/>
</dbReference>
<sequence>MRRYPLLALLTRRKEMEAQDRPSDEAILEQLQEIKSADQAPLIAPIRETVILCQEFDEHNHQRGQINTVSETLSHYRAVKRDGNCFLRAFGFQCMHQLITVGSPEEKAHFRDRLAKIYATLLTFPDMSPMILDDFYEPLRDMADAIVAGTLTADDLLQKFNDPMESDFLVMFLRLVIVAHLRTNHEFYAPFCGGSVEAFCTTDVQPMGRECDQVQIIALASAMEVGVEIISVDSASGPRDPLRNVFPEGMPPRIHLLFRPGHYDVLLP</sequence>
<feature type="domain" description="OTU" evidence="7">
    <location>
        <begin position="74"/>
        <end position="268"/>
    </location>
</feature>
<organism evidence="8 9">
    <name type="scientific">Paratrimastix pyriformis</name>
    <dbReference type="NCBI Taxonomy" id="342808"/>
    <lineage>
        <taxon>Eukaryota</taxon>
        <taxon>Metamonada</taxon>
        <taxon>Preaxostyla</taxon>
        <taxon>Paratrimastigidae</taxon>
        <taxon>Paratrimastix</taxon>
    </lineage>
</organism>
<keyword evidence="6" id="KW-0788">Thiol protease</keyword>
<gene>
    <name evidence="8" type="ORF">PAPYR_8909</name>
</gene>
<evidence type="ECO:0000313" key="8">
    <source>
        <dbReference type="EMBL" id="KAJ4456004.1"/>
    </source>
</evidence>
<dbReference type="InterPro" id="IPR003323">
    <property type="entry name" value="OTU_dom"/>
</dbReference>
<dbReference type="SUPFAM" id="SSF54001">
    <property type="entry name" value="Cysteine proteinases"/>
    <property type="match status" value="1"/>
</dbReference>
<reference evidence="8" key="1">
    <citation type="journal article" date="2022" name="bioRxiv">
        <title>Genomics of Preaxostyla Flagellates Illuminates Evolutionary Transitions and the Path Towards Mitochondrial Loss.</title>
        <authorList>
            <person name="Novak L.V.F."/>
            <person name="Treitli S.C."/>
            <person name="Pyrih J."/>
            <person name="Halakuc P."/>
            <person name="Pipaliya S.V."/>
            <person name="Vacek V."/>
            <person name="Brzon O."/>
            <person name="Soukal P."/>
            <person name="Eme L."/>
            <person name="Dacks J.B."/>
            <person name="Karnkowska A."/>
            <person name="Elias M."/>
            <person name="Hampl V."/>
        </authorList>
    </citation>
    <scope>NUCLEOTIDE SEQUENCE</scope>
    <source>
        <strain evidence="8">RCP-MX</strain>
    </source>
</reference>
<dbReference type="CDD" id="cd22749">
    <property type="entry name" value="Otubain_C65"/>
    <property type="match status" value="1"/>
</dbReference>
<dbReference type="InterPro" id="IPR038765">
    <property type="entry name" value="Papain-like_cys_pep_sf"/>
</dbReference>
<comment type="catalytic activity">
    <reaction evidence="1">
        <text>Thiol-dependent hydrolysis of ester, thioester, amide, peptide and isopeptide bonds formed by the C-terminal Gly of ubiquitin (a 76-residue protein attached to proteins as an intracellular targeting signal).</text>
        <dbReference type="EC" id="3.4.19.12"/>
    </reaction>
</comment>
<dbReference type="Gene3D" id="3.30.200.60">
    <property type="entry name" value="Peptidase C65 Otubain, subdomain 1"/>
    <property type="match status" value="1"/>
</dbReference>
<dbReference type="Pfam" id="PF10275">
    <property type="entry name" value="Peptidase_C65"/>
    <property type="match status" value="1"/>
</dbReference>
<dbReference type="EMBL" id="JAPMOS010000085">
    <property type="protein sequence ID" value="KAJ4456004.1"/>
    <property type="molecule type" value="Genomic_DNA"/>
</dbReference>
<dbReference type="InterPro" id="IPR019400">
    <property type="entry name" value="Peptidase_C65_otubain"/>
</dbReference>
<dbReference type="EC" id="3.4.19.12" evidence="2"/>
<dbReference type="InterPro" id="IPR042467">
    <property type="entry name" value="Peptidase_C65_otubain_sub2"/>
</dbReference>